<organism evidence="2 3">
    <name type="scientific">Streblomastix strix</name>
    <dbReference type="NCBI Taxonomy" id="222440"/>
    <lineage>
        <taxon>Eukaryota</taxon>
        <taxon>Metamonada</taxon>
        <taxon>Preaxostyla</taxon>
        <taxon>Oxymonadida</taxon>
        <taxon>Streblomastigidae</taxon>
        <taxon>Streblomastix</taxon>
    </lineage>
</organism>
<evidence type="ECO:0000313" key="3">
    <source>
        <dbReference type="Proteomes" id="UP000324800"/>
    </source>
</evidence>
<sequence length="220" mass="24459">MLEINNYKQNTLAPIQQSCAIQIEVKLDNLIVKLKRIQLDSLLLPPPEENLPRPIEMPACVYQQGGLRLVSLGREFRGKFASGGGSSITRGLLSAVLACLDQRSDYSLLAPFENISSLTSQSDIESIFASYCSNSMRLINAISETKHAARVTVDERLMSTARRRMQLNRTSKCHISSSPLTFAVSLTWIFVTYWMSHYGRGIPMTSNSILMAVRASITAE</sequence>
<comment type="caution">
    <text evidence="2">The sequence shown here is derived from an EMBL/GenBank/DDBJ whole genome shotgun (WGS) entry which is preliminary data.</text>
</comment>
<name>A0A5J4USY1_9EUKA</name>
<evidence type="ECO:0000313" key="2">
    <source>
        <dbReference type="EMBL" id="KAA6373756.1"/>
    </source>
</evidence>
<dbReference type="EMBL" id="SNRW01012490">
    <property type="protein sequence ID" value="KAA6373756.1"/>
    <property type="molecule type" value="Genomic_DNA"/>
</dbReference>
<protein>
    <submittedName>
        <fullName evidence="2">Uncharacterized protein</fullName>
    </submittedName>
</protein>
<reference evidence="2 3" key="1">
    <citation type="submission" date="2019-03" db="EMBL/GenBank/DDBJ databases">
        <title>Single cell metagenomics reveals metabolic interactions within the superorganism composed of flagellate Streblomastix strix and complex community of Bacteroidetes bacteria on its surface.</title>
        <authorList>
            <person name="Treitli S.C."/>
            <person name="Kolisko M."/>
            <person name="Husnik F."/>
            <person name="Keeling P."/>
            <person name="Hampl V."/>
        </authorList>
    </citation>
    <scope>NUCLEOTIDE SEQUENCE [LARGE SCALE GENOMIC DNA]</scope>
    <source>
        <strain evidence="2">ST1C</strain>
    </source>
</reference>
<evidence type="ECO:0000256" key="1">
    <source>
        <dbReference type="SAM" id="Phobius"/>
    </source>
</evidence>
<proteinExistence type="predicted"/>
<dbReference type="AlphaFoldDB" id="A0A5J4USY1"/>
<feature type="transmembrane region" description="Helical" evidence="1">
    <location>
        <begin position="173"/>
        <end position="195"/>
    </location>
</feature>
<keyword evidence="1" id="KW-0472">Membrane</keyword>
<gene>
    <name evidence="2" type="ORF">EZS28_030718</name>
</gene>
<dbReference type="Proteomes" id="UP000324800">
    <property type="component" value="Unassembled WGS sequence"/>
</dbReference>
<keyword evidence="1" id="KW-0812">Transmembrane</keyword>
<accession>A0A5J4USY1</accession>
<keyword evidence="1" id="KW-1133">Transmembrane helix</keyword>